<keyword evidence="2" id="KW-1185">Reference proteome</keyword>
<organism evidence="1 2">
    <name type="scientific">Lagenidium giganteum</name>
    <dbReference type="NCBI Taxonomy" id="4803"/>
    <lineage>
        <taxon>Eukaryota</taxon>
        <taxon>Sar</taxon>
        <taxon>Stramenopiles</taxon>
        <taxon>Oomycota</taxon>
        <taxon>Peronosporomycetes</taxon>
        <taxon>Pythiales</taxon>
        <taxon>Pythiaceae</taxon>
    </lineage>
</organism>
<evidence type="ECO:0008006" key="3">
    <source>
        <dbReference type="Google" id="ProtNLM"/>
    </source>
</evidence>
<reference evidence="1" key="2">
    <citation type="journal article" date="2023" name="Microbiol Resour">
        <title>Decontamination and Annotation of the Draft Genome Sequence of the Oomycete Lagenidium giganteum ARSEF 373.</title>
        <authorList>
            <person name="Morgan W.R."/>
            <person name="Tartar A."/>
        </authorList>
    </citation>
    <scope>NUCLEOTIDE SEQUENCE</scope>
    <source>
        <strain evidence="1">ARSEF 373</strain>
    </source>
</reference>
<gene>
    <name evidence="1" type="ORF">N0F65_003225</name>
</gene>
<accession>A0AAV2Z8H4</accession>
<evidence type="ECO:0000313" key="2">
    <source>
        <dbReference type="Proteomes" id="UP001146120"/>
    </source>
</evidence>
<comment type="caution">
    <text evidence="1">The sequence shown here is derived from an EMBL/GenBank/DDBJ whole genome shotgun (WGS) entry which is preliminary data.</text>
</comment>
<protein>
    <recommendedName>
        <fullName evidence="3">Sister chromatid cohesion protein</fullName>
    </recommendedName>
</protein>
<dbReference type="AlphaFoldDB" id="A0AAV2Z8H4"/>
<dbReference type="Proteomes" id="UP001146120">
    <property type="component" value="Unassembled WGS sequence"/>
</dbReference>
<sequence>EPPILQVELEECVNVTLNRSLRARRRNTVNAYAQKQQEFKASYDTRRFDSGHQVTAAKLNIFLHDQVLERDDRRKHAAWKICLATVEIVQHAMGMNSASHPRNAVVEALLGSLRREKHAKAKLEYVDRGIGALLDGYCSADVHRMLTQHFMMKHTGQGLRNKKKQDVPYAVTSSHPKQIRERFAMMLMSCEESEPRILIDTFEMHLAEDYLALTNGDAHLARNICFGLLTRFLVANNSRLDAFDFLPAIYDGIDA</sequence>
<name>A0AAV2Z8H4_9STRA</name>
<reference evidence="1" key="1">
    <citation type="submission" date="2022-11" db="EMBL/GenBank/DDBJ databases">
        <authorList>
            <person name="Morgan W.R."/>
            <person name="Tartar A."/>
        </authorList>
    </citation>
    <scope>NUCLEOTIDE SEQUENCE</scope>
    <source>
        <strain evidence="1">ARSEF 373</strain>
    </source>
</reference>
<dbReference type="EMBL" id="DAKRPA010000024">
    <property type="protein sequence ID" value="DBA03037.1"/>
    <property type="molecule type" value="Genomic_DNA"/>
</dbReference>
<feature type="non-terminal residue" evidence="1">
    <location>
        <position position="1"/>
    </location>
</feature>
<evidence type="ECO:0000313" key="1">
    <source>
        <dbReference type="EMBL" id="DBA03037.1"/>
    </source>
</evidence>
<proteinExistence type="predicted"/>